<dbReference type="PROSITE" id="PS50142">
    <property type="entry name" value="RNASE_3_2"/>
    <property type="match status" value="2"/>
</dbReference>
<dbReference type="InterPro" id="IPR000999">
    <property type="entry name" value="RNase_III_dom"/>
</dbReference>
<dbReference type="GO" id="GO:0004525">
    <property type="term" value="F:ribonuclease III activity"/>
    <property type="evidence" value="ECO:0007669"/>
    <property type="project" value="InterPro"/>
</dbReference>
<accession>A0AAD5VAP3</accession>
<dbReference type="SUPFAM" id="SSF69065">
    <property type="entry name" value="RNase III domain-like"/>
    <property type="match status" value="2"/>
</dbReference>
<dbReference type="PROSITE" id="PS00517">
    <property type="entry name" value="RNASE_3_1"/>
    <property type="match status" value="1"/>
</dbReference>
<dbReference type="InterPro" id="IPR036389">
    <property type="entry name" value="RNase_III_sf"/>
</dbReference>
<evidence type="ECO:0000256" key="2">
    <source>
        <dbReference type="SAM" id="MobiDB-lite"/>
    </source>
</evidence>
<protein>
    <recommendedName>
        <fullName evidence="3">RNase III domain-containing protein</fullName>
    </recommendedName>
</protein>
<sequence>MLYPTIISVDFPQSDHYSPILLLTKLPLPSLSSFYVFHSGQKGTVTLQKAQPLDVDEQQRNILLGYTMRISRSIQNKAMTFTSEELPYFFAPLSHAPRQRPDDWWNFPDISDSIPWDAAKLAADHYVVPLTPEHSSIDDQAADAVIQERWVEFTNRQFVKAVRHDLTPLSRPEKGTREAGFPSFSAYCEAHRKEFTGLKEDQPLIEVSLVPNIINNLDPFGKAVESSKPSAKYLIPEFCAKFTIPASTFRTALLLPSILHRVDGALLIKELNSNLFDDALNEDLLYTAISCPSANLDTDYNRLEFLGDAFLKYVVSAHCFVAMPEKREGGLHSVRQQIISNRALHNGVVNTGLPAYIQGKPLIVKIWQPVTQSANQKESSEMMKTQNDTEAGEEKRGKRKRQQDDQSIQWLGDKTVADVVEALIGAAYLSNGIDLALRTTQKLKVPISGMEEWSRSSNTSSVPHGRTVDLSPSVVAEVERVVSHPLKPAILAQALTHTSMQASQLVPYDRLEFLGDAVLDFQEIVRLRDEEERLSQIESRLPREFWSEVDAPKVLSDIIESIMGALLVSNEFSLTAVEGFFDTALKPFFERYIRLQTLSRHPNVTLYEFFQAAGCQQHRIQKDVDHDTIQCSVLVHDVVLATITGTSSSGTVRMVSTAALTALDNDPSFMERVCDCRSGANQNQPRNKDMKVQLGYEAD</sequence>
<dbReference type="GO" id="GO:0005737">
    <property type="term" value="C:cytoplasm"/>
    <property type="evidence" value="ECO:0007669"/>
    <property type="project" value="TreeGrafter"/>
</dbReference>
<dbReference type="GO" id="GO:0005634">
    <property type="term" value="C:nucleus"/>
    <property type="evidence" value="ECO:0007669"/>
    <property type="project" value="TreeGrafter"/>
</dbReference>
<evidence type="ECO:0000259" key="3">
    <source>
        <dbReference type="PROSITE" id="PS50142"/>
    </source>
</evidence>
<evidence type="ECO:0000313" key="5">
    <source>
        <dbReference type="Proteomes" id="UP001212997"/>
    </source>
</evidence>
<evidence type="ECO:0000313" key="4">
    <source>
        <dbReference type="EMBL" id="KAJ3490320.1"/>
    </source>
</evidence>
<proteinExistence type="predicted"/>
<dbReference type="Pfam" id="PF00636">
    <property type="entry name" value="Ribonuclease_3"/>
    <property type="match status" value="1"/>
</dbReference>
<dbReference type="GO" id="GO:0003723">
    <property type="term" value="F:RNA binding"/>
    <property type="evidence" value="ECO:0007669"/>
    <property type="project" value="TreeGrafter"/>
</dbReference>
<dbReference type="EMBL" id="JANAWD010000030">
    <property type="protein sequence ID" value="KAJ3490320.1"/>
    <property type="molecule type" value="Genomic_DNA"/>
</dbReference>
<comment type="caution">
    <text evidence="4">The sequence shown here is derived from an EMBL/GenBank/DDBJ whole genome shotgun (WGS) entry which is preliminary data.</text>
</comment>
<reference evidence="4" key="1">
    <citation type="submission" date="2022-07" db="EMBL/GenBank/DDBJ databases">
        <title>Genome Sequence of Physisporinus lineatus.</title>
        <authorList>
            <person name="Buettner E."/>
        </authorList>
    </citation>
    <scope>NUCLEOTIDE SEQUENCE</scope>
    <source>
        <strain evidence="4">VT162</strain>
    </source>
</reference>
<feature type="compositionally biased region" description="Polar residues" evidence="2">
    <location>
        <begin position="374"/>
        <end position="389"/>
    </location>
</feature>
<keyword evidence="5" id="KW-1185">Reference proteome</keyword>
<feature type="region of interest" description="Disordered" evidence="2">
    <location>
        <begin position="374"/>
        <end position="406"/>
    </location>
</feature>
<name>A0AAD5VAP3_9APHY</name>
<gene>
    <name evidence="4" type="ORF">NLI96_g1540</name>
</gene>
<evidence type="ECO:0000256" key="1">
    <source>
        <dbReference type="ARBA" id="ARBA00022801"/>
    </source>
</evidence>
<feature type="region of interest" description="Disordered" evidence="2">
    <location>
        <begin position="680"/>
        <end position="699"/>
    </location>
</feature>
<dbReference type="Proteomes" id="UP001212997">
    <property type="component" value="Unassembled WGS sequence"/>
</dbReference>
<organism evidence="4 5">
    <name type="scientific">Meripilus lineatus</name>
    <dbReference type="NCBI Taxonomy" id="2056292"/>
    <lineage>
        <taxon>Eukaryota</taxon>
        <taxon>Fungi</taxon>
        <taxon>Dikarya</taxon>
        <taxon>Basidiomycota</taxon>
        <taxon>Agaricomycotina</taxon>
        <taxon>Agaricomycetes</taxon>
        <taxon>Polyporales</taxon>
        <taxon>Meripilaceae</taxon>
        <taxon>Meripilus</taxon>
    </lineage>
</organism>
<dbReference type="AlphaFoldDB" id="A0AAD5VAP3"/>
<feature type="domain" description="RNase III" evidence="3">
    <location>
        <begin position="268"/>
        <end position="432"/>
    </location>
</feature>
<dbReference type="CDD" id="cd00593">
    <property type="entry name" value="RIBOc"/>
    <property type="match status" value="2"/>
</dbReference>
<dbReference type="PANTHER" id="PTHR14950:SF37">
    <property type="entry name" value="ENDORIBONUCLEASE DICER"/>
    <property type="match status" value="1"/>
</dbReference>
<dbReference type="Gene3D" id="1.10.1520.10">
    <property type="entry name" value="Ribonuclease III domain"/>
    <property type="match status" value="3"/>
</dbReference>
<dbReference type="Gene3D" id="2.170.260.10">
    <property type="entry name" value="paz domain"/>
    <property type="match status" value="1"/>
</dbReference>
<dbReference type="PANTHER" id="PTHR14950">
    <property type="entry name" value="DICER-RELATED"/>
    <property type="match status" value="1"/>
</dbReference>
<feature type="domain" description="RNase III" evidence="3">
    <location>
        <begin position="490"/>
        <end position="521"/>
    </location>
</feature>
<dbReference type="GO" id="GO:0030422">
    <property type="term" value="P:siRNA processing"/>
    <property type="evidence" value="ECO:0007669"/>
    <property type="project" value="TreeGrafter"/>
</dbReference>
<keyword evidence="1" id="KW-0378">Hydrolase</keyword>
<dbReference type="SMART" id="SM00535">
    <property type="entry name" value="RIBOc"/>
    <property type="match status" value="2"/>
</dbReference>